<reference evidence="3 4" key="1">
    <citation type="submission" date="2018-08" db="EMBL/GenBank/DDBJ databases">
        <title>Genome sequencing of rice bacterial endophytes.</title>
        <authorList>
            <person name="Venturi V."/>
        </authorList>
    </citation>
    <scope>NUCLEOTIDE SEQUENCE [LARGE SCALE GENOMIC DNA]</scope>
    <source>
        <strain evidence="3 4">E1205</strain>
    </source>
</reference>
<dbReference type="EMBL" id="QXDA01000001">
    <property type="protein sequence ID" value="RIA36591.1"/>
    <property type="molecule type" value="Genomic_DNA"/>
</dbReference>
<feature type="domain" description="FecR protein" evidence="1">
    <location>
        <begin position="149"/>
        <end position="240"/>
    </location>
</feature>
<dbReference type="InterPro" id="IPR006860">
    <property type="entry name" value="FecR"/>
</dbReference>
<accession>A0A397NT44</accession>
<evidence type="ECO:0000259" key="2">
    <source>
        <dbReference type="Pfam" id="PF16220"/>
    </source>
</evidence>
<dbReference type="PANTHER" id="PTHR30273">
    <property type="entry name" value="PERIPLASMIC SIGNAL SENSOR AND SIGMA FACTOR ACTIVATOR FECR-RELATED"/>
    <property type="match status" value="1"/>
</dbReference>
<dbReference type="GO" id="GO:0016989">
    <property type="term" value="F:sigma factor antagonist activity"/>
    <property type="evidence" value="ECO:0007669"/>
    <property type="project" value="TreeGrafter"/>
</dbReference>
<dbReference type="Gene3D" id="2.60.120.1440">
    <property type="match status" value="1"/>
</dbReference>
<proteinExistence type="predicted"/>
<name>A0A397NT44_ECTOL</name>
<dbReference type="InterPro" id="IPR032623">
    <property type="entry name" value="FecR_N"/>
</dbReference>
<comment type="caution">
    <text evidence="3">The sequence shown here is derived from an EMBL/GenBank/DDBJ whole genome shotgun (WGS) entry which is preliminary data.</text>
</comment>
<organism evidence="3 4">
    <name type="scientific">Ectopseudomonas oleovorans</name>
    <name type="common">Pseudomonas oleovorans</name>
    <dbReference type="NCBI Taxonomy" id="301"/>
    <lineage>
        <taxon>Bacteria</taxon>
        <taxon>Pseudomonadati</taxon>
        <taxon>Pseudomonadota</taxon>
        <taxon>Gammaproteobacteria</taxon>
        <taxon>Pseudomonadales</taxon>
        <taxon>Pseudomonadaceae</taxon>
        <taxon>Ectopseudomonas</taxon>
    </lineage>
</organism>
<evidence type="ECO:0000313" key="3">
    <source>
        <dbReference type="EMBL" id="RIA36591.1"/>
    </source>
</evidence>
<sequence>MCHGNRHLLTAWASDTYNHSHFVQMKAWDARMIEQQSTDEDERLSAEAAYWCARLHDVDCTNEERQAFARWIAADPSHQHEYDAMLVIWQLADQLSPAHAPTPRHSPARPRRQRSAWRTARMATAAMLGVVTIWLGGWSAGLLPAQAGYYTAQETPRKVMLADGSRVQLNSHSRLIFATFRDRRSVWLKSGSEGYFEVAHNSEQPFSVLTDNGQVRVTGTRFNVWTDDRQMLVSLLEGAVVVSPPNGVQSAQAQLSPGMQARYRQGSNQIDVEHASTTSAIAWIEGKLVLDDLTLSAALPLINRYLEQPVRLGDTASGNLRIGGIYRTDDLKALIESLPTVLPIELRRHDDGGLVLKSRYASL</sequence>
<dbReference type="PANTHER" id="PTHR30273:SF2">
    <property type="entry name" value="PROTEIN FECR"/>
    <property type="match status" value="1"/>
</dbReference>
<protein>
    <submittedName>
        <fullName evidence="3">FecR family protein</fullName>
    </submittedName>
</protein>
<dbReference type="Pfam" id="PF04773">
    <property type="entry name" value="FecR"/>
    <property type="match status" value="1"/>
</dbReference>
<evidence type="ECO:0000313" key="4">
    <source>
        <dbReference type="Proteomes" id="UP000265836"/>
    </source>
</evidence>
<dbReference type="AlphaFoldDB" id="A0A397NT44"/>
<dbReference type="PIRSF" id="PIRSF018266">
    <property type="entry name" value="FecR"/>
    <property type="match status" value="1"/>
</dbReference>
<dbReference type="Proteomes" id="UP000265836">
    <property type="component" value="Unassembled WGS sequence"/>
</dbReference>
<feature type="domain" description="FecR N-terminal" evidence="2">
    <location>
        <begin position="47"/>
        <end position="85"/>
    </location>
</feature>
<gene>
    <name evidence="3" type="ORF">DFO61_1067</name>
</gene>
<evidence type="ECO:0000259" key="1">
    <source>
        <dbReference type="Pfam" id="PF04773"/>
    </source>
</evidence>
<dbReference type="Pfam" id="PF16220">
    <property type="entry name" value="DUF4880"/>
    <property type="match status" value="1"/>
</dbReference>
<dbReference type="InterPro" id="IPR012373">
    <property type="entry name" value="Ferrdict_sens_TM"/>
</dbReference>